<dbReference type="Pfam" id="PF05717">
    <property type="entry name" value="TnpB_IS66"/>
    <property type="match status" value="1"/>
</dbReference>
<evidence type="ECO:0000313" key="1">
    <source>
        <dbReference type="EMBL" id="MPM80451.1"/>
    </source>
</evidence>
<reference evidence="1" key="1">
    <citation type="submission" date="2019-08" db="EMBL/GenBank/DDBJ databases">
        <authorList>
            <person name="Kucharzyk K."/>
            <person name="Murdoch R.W."/>
            <person name="Higgins S."/>
            <person name="Loffler F."/>
        </authorList>
    </citation>
    <scope>NUCLEOTIDE SEQUENCE</scope>
</reference>
<protein>
    <submittedName>
        <fullName evidence="1">Uncharacterized protein</fullName>
    </submittedName>
</protein>
<dbReference type="AlphaFoldDB" id="A0A645CU70"/>
<name>A0A645CU70_9ZZZZ</name>
<organism evidence="1">
    <name type="scientific">bioreactor metagenome</name>
    <dbReference type="NCBI Taxonomy" id="1076179"/>
    <lineage>
        <taxon>unclassified sequences</taxon>
        <taxon>metagenomes</taxon>
        <taxon>ecological metagenomes</taxon>
    </lineage>
</organism>
<dbReference type="EMBL" id="VSSQ01030061">
    <property type="protein sequence ID" value="MPM80451.1"/>
    <property type="molecule type" value="Genomic_DNA"/>
</dbReference>
<accession>A0A645CU70</accession>
<gene>
    <name evidence="1" type="ORF">SDC9_127498</name>
</gene>
<sequence length="60" mass="6919">MGSLSVEVFSWSNYCGYKPDAKIHLIPESVDFRRSVTGLTIIIQEVLEMNLMERACFVFF</sequence>
<proteinExistence type="predicted"/>
<comment type="caution">
    <text evidence="1">The sequence shown here is derived from an EMBL/GenBank/DDBJ whole genome shotgun (WGS) entry which is preliminary data.</text>
</comment>
<dbReference type="InterPro" id="IPR008878">
    <property type="entry name" value="Transposase_IS66_Orf2"/>
</dbReference>